<dbReference type="GO" id="GO:0006309">
    <property type="term" value="P:apoptotic DNA fragmentation"/>
    <property type="evidence" value="ECO:0007669"/>
    <property type="project" value="TreeGrafter"/>
</dbReference>
<dbReference type="SMART" id="SM00477">
    <property type="entry name" value="NUC"/>
    <property type="match status" value="1"/>
</dbReference>
<evidence type="ECO:0000256" key="4">
    <source>
        <dbReference type="PIRSR" id="PIRSR640255-1"/>
    </source>
</evidence>
<keyword evidence="3 9" id="KW-0378">Hydrolase</keyword>
<feature type="active site" description="Proton acceptor" evidence="4">
    <location>
        <position position="222"/>
    </location>
</feature>
<dbReference type="GO" id="GO:0005743">
    <property type="term" value="C:mitochondrial inner membrane"/>
    <property type="evidence" value="ECO:0007669"/>
    <property type="project" value="TreeGrafter"/>
</dbReference>
<evidence type="ECO:0000256" key="3">
    <source>
        <dbReference type="ARBA" id="ARBA00022759"/>
    </source>
</evidence>
<dbReference type="InterPro" id="IPR044929">
    <property type="entry name" value="DNA/RNA_non-sp_Endonuclease_sf"/>
</dbReference>
<comment type="similarity">
    <text evidence="1">Belongs to the DNA/RNA non-specific endonuclease family.</text>
</comment>
<reference evidence="9" key="1">
    <citation type="journal article" date="2020" name="BMC">
        <title>Leishmania infection induces a limited differential gene expression in the sand fly midgut.</title>
        <authorList>
            <person name="Coutinho-Abreu I.V."/>
            <person name="Serafim T.D."/>
            <person name="Meneses C."/>
            <person name="Kamhawi S."/>
            <person name="Oliveira F."/>
            <person name="Valenzuela J.G."/>
        </authorList>
    </citation>
    <scope>NUCLEOTIDE SEQUENCE</scope>
    <source>
        <strain evidence="9">Jacobina</strain>
        <tissue evidence="9">Midgut</tissue>
    </source>
</reference>
<dbReference type="GO" id="GO:0004521">
    <property type="term" value="F:RNA endonuclease activity"/>
    <property type="evidence" value="ECO:0007669"/>
    <property type="project" value="TreeGrafter"/>
</dbReference>
<evidence type="ECO:0000256" key="1">
    <source>
        <dbReference type="ARBA" id="ARBA00010052"/>
    </source>
</evidence>
<dbReference type="VEuPathDB" id="VectorBase:LLONM1_010950"/>
<accession>A0A7G3AID4</accession>
<feature type="signal peptide" evidence="6">
    <location>
        <begin position="1"/>
        <end position="29"/>
    </location>
</feature>
<dbReference type="SUPFAM" id="SSF54060">
    <property type="entry name" value="His-Me finger endonucleases"/>
    <property type="match status" value="1"/>
</dbReference>
<dbReference type="InterPro" id="IPR044925">
    <property type="entry name" value="His-Me_finger_sf"/>
</dbReference>
<feature type="chain" id="PRO_5028864992" evidence="6">
    <location>
        <begin position="30"/>
        <end position="572"/>
    </location>
</feature>
<feature type="domain" description="ENPP1-3/EXOG-like endonuclease/phosphodiesterase" evidence="7">
    <location>
        <begin position="144"/>
        <end position="361"/>
    </location>
</feature>
<sequence>MSKILINLTMHLQLKLCAILLSVLNGIQGAPKSINSKSCAISLPENVTAKKEPVYLKSSKDGSLSTPLQPSGSFVSLKIGESLGIFCPGDGKDVETITCNTNFDLASYSCNKSTTTDTIETEEDCGGSGKVYKVGFPLPAGDFHSIYQTCFDKKNLTPLYSFHVLNGQDHLKHTRGSFRTNGIYGKVNIDKLYKTQIEKFNKLFGPKQTFFRRPLNFLSRGHLSPEVDFTFRREQHATEMYINTAPQYQSINQGNWLRVENHVRDLAKVLQKDITVVTGILGILRLKSKKTEKEIYLGDDVIAVPAMFWKAVFDPQKQEAIVFVSSNNPHEKTFNPNCKDVCAQAGFGNDNLEYFSNYSIGLTICCKLEEFVKRNKIILPKEVNNKNYTKLLKFPKTTNKEGEKKVVHSTKMDSSCGGQFDATIGGNVSIPETEYTFQYAEGRLPELASLIGTLMKGLPHKEGQFVCILTHGWDLHIPTPVVIEMCHLVRPLLNFISRKARFIEDYVVACWRNGPFTRCLGHKEEVIAFRKGDDVIHHSSRRWILNGSRIPSIANILPEDTRIDSLRDNDKC</sequence>
<dbReference type="VEuPathDB" id="VectorBase:LLONM1_009868"/>
<evidence type="ECO:0000259" key="8">
    <source>
        <dbReference type="SMART" id="SM00892"/>
    </source>
</evidence>
<evidence type="ECO:0000256" key="5">
    <source>
        <dbReference type="PIRSR" id="PIRSR640255-2"/>
    </source>
</evidence>
<keyword evidence="6" id="KW-0732">Signal</keyword>
<name>A0A7G3AID4_LUTLO</name>
<feature type="binding site" evidence="5">
    <location>
        <position position="252"/>
    </location>
    <ligand>
        <name>Mg(2+)</name>
        <dbReference type="ChEBI" id="CHEBI:18420"/>
        <note>catalytic</note>
    </ligand>
</feature>
<evidence type="ECO:0000256" key="2">
    <source>
        <dbReference type="ARBA" id="ARBA00022722"/>
    </source>
</evidence>
<protein>
    <submittedName>
        <fullName evidence="9">Putative endonuclease</fullName>
    </submittedName>
</protein>
<dbReference type="Gene3D" id="3.40.570.10">
    <property type="entry name" value="Extracellular Endonuclease, subunit A"/>
    <property type="match status" value="1"/>
</dbReference>
<evidence type="ECO:0000259" key="7">
    <source>
        <dbReference type="SMART" id="SM00477"/>
    </source>
</evidence>
<dbReference type="InterPro" id="IPR040255">
    <property type="entry name" value="Non-specific_endonuclease"/>
</dbReference>
<dbReference type="GO" id="GO:0000014">
    <property type="term" value="F:single-stranded DNA endodeoxyribonuclease activity"/>
    <property type="evidence" value="ECO:0007669"/>
    <property type="project" value="TreeGrafter"/>
</dbReference>
<evidence type="ECO:0000256" key="6">
    <source>
        <dbReference type="SAM" id="SignalP"/>
    </source>
</evidence>
<dbReference type="PANTHER" id="PTHR13966">
    <property type="entry name" value="ENDONUCLEASE RELATED"/>
    <property type="match status" value="1"/>
</dbReference>
<dbReference type="InterPro" id="IPR001604">
    <property type="entry name" value="Endo_G_ENPP1-like_dom"/>
</dbReference>
<evidence type="ECO:0000313" key="9">
    <source>
        <dbReference type="EMBL" id="MBC1171504.1"/>
    </source>
</evidence>
<keyword evidence="5" id="KW-0479">Metal-binding</keyword>
<dbReference type="AlphaFoldDB" id="A0A7G3AID4"/>
<organism evidence="9">
    <name type="scientific">Lutzomyia longipalpis</name>
    <name type="common">Sand fly</name>
    <dbReference type="NCBI Taxonomy" id="7200"/>
    <lineage>
        <taxon>Eukaryota</taxon>
        <taxon>Metazoa</taxon>
        <taxon>Ecdysozoa</taxon>
        <taxon>Arthropoda</taxon>
        <taxon>Hexapoda</taxon>
        <taxon>Insecta</taxon>
        <taxon>Pterygota</taxon>
        <taxon>Neoptera</taxon>
        <taxon>Endopterygota</taxon>
        <taxon>Diptera</taxon>
        <taxon>Nematocera</taxon>
        <taxon>Psychodoidea</taxon>
        <taxon>Psychodidae</taxon>
        <taxon>Lutzomyia</taxon>
        <taxon>Lutzomyia</taxon>
    </lineage>
</organism>
<dbReference type="EMBL" id="GITU01002801">
    <property type="protein sequence ID" value="MBC1171504.1"/>
    <property type="molecule type" value="Transcribed_RNA"/>
</dbReference>
<dbReference type="SMART" id="SM00892">
    <property type="entry name" value="Endonuclease_NS"/>
    <property type="match status" value="1"/>
</dbReference>
<keyword evidence="2" id="KW-0540">Nuclease</keyword>
<proteinExistence type="inferred from homology"/>
<dbReference type="GO" id="GO:0005634">
    <property type="term" value="C:nucleus"/>
    <property type="evidence" value="ECO:0007669"/>
    <property type="project" value="TreeGrafter"/>
</dbReference>
<keyword evidence="3 9" id="KW-0255">Endonuclease</keyword>
<dbReference type="PANTHER" id="PTHR13966:SF17">
    <property type="entry name" value="ENDONUCLEASE-RELATED"/>
    <property type="match status" value="1"/>
</dbReference>
<dbReference type="Pfam" id="PF01223">
    <property type="entry name" value="Endonuclease_NS"/>
    <property type="match status" value="1"/>
</dbReference>
<dbReference type="GO" id="GO:0046872">
    <property type="term" value="F:metal ion binding"/>
    <property type="evidence" value="ECO:0007669"/>
    <property type="project" value="UniProtKB-KW"/>
</dbReference>
<dbReference type="GO" id="GO:0003676">
    <property type="term" value="F:nucleic acid binding"/>
    <property type="evidence" value="ECO:0007669"/>
    <property type="project" value="InterPro"/>
</dbReference>
<dbReference type="InterPro" id="IPR020821">
    <property type="entry name" value="ENPP1-3/EXOG-like_nuc-like"/>
</dbReference>
<feature type="domain" description="DNA/RNA non-specific endonuclease/pyrophosphatase/phosphodiesterase" evidence="8">
    <location>
        <begin position="143"/>
        <end position="371"/>
    </location>
</feature>